<evidence type="ECO:0000313" key="2">
    <source>
        <dbReference type="Proteomes" id="UP000019146"/>
    </source>
</evidence>
<dbReference type="Gene3D" id="1.10.8.10">
    <property type="entry name" value="DNA helicase RuvA subunit, C-terminal domain"/>
    <property type="match status" value="1"/>
</dbReference>
<sequence>MFRQVWELIDDEYRSLSATVRDAGGYKKTNVPLAEFRWADFFRQMLGSPNSNAEYKALVDEAVKLAQSDTAIGLPGYVGVPAKLK</sequence>
<dbReference type="SUPFAM" id="SSF110849">
    <property type="entry name" value="ParB/Sulfiredoxin"/>
    <property type="match status" value="1"/>
</dbReference>
<evidence type="ECO:0000313" key="1">
    <source>
        <dbReference type="EMBL" id="ALL68567.1"/>
    </source>
</evidence>
<dbReference type="Proteomes" id="UP000019146">
    <property type="component" value="Chromosome 2"/>
</dbReference>
<organism evidence="1 2">
    <name type="scientific">Paraburkholderia caribensis MBA4</name>
    <dbReference type="NCBI Taxonomy" id="1323664"/>
    <lineage>
        <taxon>Bacteria</taxon>
        <taxon>Pseudomonadati</taxon>
        <taxon>Pseudomonadota</taxon>
        <taxon>Betaproteobacteria</taxon>
        <taxon>Burkholderiales</taxon>
        <taxon>Burkholderiaceae</taxon>
        <taxon>Paraburkholderia</taxon>
    </lineage>
</organism>
<proteinExistence type="predicted"/>
<accession>A0A0P0RIG9</accession>
<dbReference type="KEGG" id="bcai:K788_0000402"/>
<protein>
    <submittedName>
        <fullName evidence="1">ParB-like nuclease</fullName>
    </submittedName>
</protein>
<dbReference type="Pfam" id="PF08857">
    <property type="entry name" value="ParBc_2"/>
    <property type="match status" value="1"/>
</dbReference>
<dbReference type="EMBL" id="CP012747">
    <property type="protein sequence ID" value="ALL68567.1"/>
    <property type="molecule type" value="Genomic_DNA"/>
</dbReference>
<dbReference type="AlphaFoldDB" id="A0A0P0RIG9"/>
<name>A0A0P0RIG9_9BURK</name>
<gene>
    <name evidence="1" type="ORF">K788_0000402</name>
</gene>
<reference evidence="1 2" key="1">
    <citation type="journal article" date="2014" name="Genome Announc.">
        <title>Draft Genome Sequence of the Haloacid-Degrading Burkholderia caribensis Strain MBA4.</title>
        <authorList>
            <person name="Pan Y."/>
            <person name="Kong K.F."/>
            <person name="Tsang J.S."/>
        </authorList>
    </citation>
    <scope>NUCLEOTIDE SEQUENCE [LARGE SCALE GENOMIC DNA]</scope>
    <source>
        <strain evidence="1 2">MBA4</strain>
    </source>
</reference>
<dbReference type="CDD" id="cd16390">
    <property type="entry name" value="ParB_N_Srx_like"/>
    <property type="match status" value="1"/>
</dbReference>
<dbReference type="InterPro" id="IPR014956">
    <property type="entry name" value="ParBc_2"/>
</dbReference>
<dbReference type="InterPro" id="IPR036086">
    <property type="entry name" value="ParB/Sulfiredoxin_sf"/>
</dbReference>